<evidence type="ECO:0000313" key="3">
    <source>
        <dbReference type="EMBL" id="MFD1219465.1"/>
    </source>
</evidence>
<keyword evidence="1" id="KW-0732">Signal</keyword>
<proteinExistence type="predicted"/>
<protein>
    <submittedName>
        <fullName evidence="3">Ankyrin repeat domain-containing protein</fullName>
    </submittedName>
</protein>
<reference evidence="4" key="1">
    <citation type="journal article" date="2019" name="Int. J. Syst. Evol. Microbiol.">
        <title>The Global Catalogue of Microorganisms (GCM) 10K type strain sequencing project: providing services to taxonomists for standard genome sequencing and annotation.</title>
        <authorList>
            <consortium name="The Broad Institute Genomics Platform"/>
            <consortium name="The Broad Institute Genome Sequencing Center for Infectious Disease"/>
            <person name="Wu L."/>
            <person name="Ma J."/>
        </authorList>
    </citation>
    <scope>NUCLEOTIDE SEQUENCE [LARGE SCALE GENOMIC DNA]</scope>
    <source>
        <strain evidence="4">CCUG 53270</strain>
    </source>
</reference>
<gene>
    <name evidence="3" type="ORF">ACFQ4B_05005</name>
</gene>
<dbReference type="InterPro" id="IPR012854">
    <property type="entry name" value="Cu_amine_oxidase-like_N"/>
</dbReference>
<dbReference type="EMBL" id="JBHTLU010000012">
    <property type="protein sequence ID" value="MFD1219465.1"/>
    <property type="molecule type" value="Genomic_DNA"/>
</dbReference>
<sequence>MKKIGVFAVGAVFGIALSATTGVFADSSNLVSGVFSDFKVKINGKDTTIESKIVNIDGSTFLPVREISNKLGYEVQFQDETISLSNDGKKYLKGDTIVQAQQPTKSEEPKQVSEGNYVKDLKLKYSKDGKLNVDLIKEAIEKKELSVNAQDESTGDSLLILAIKENNFSVYQVLKDNGVDPELTNNEGKTPLHIAVINKNSFFMSELISHFRVNAKTTDKDNKKAIDYTEKDSIDYRSLKPYSF</sequence>
<feature type="domain" description="Copper amine oxidase-like N-terminal" evidence="2">
    <location>
        <begin position="42"/>
        <end position="84"/>
    </location>
</feature>
<feature type="signal peptide" evidence="1">
    <location>
        <begin position="1"/>
        <end position="25"/>
    </location>
</feature>
<evidence type="ECO:0000259" key="2">
    <source>
        <dbReference type="Pfam" id="PF07833"/>
    </source>
</evidence>
<evidence type="ECO:0000313" key="4">
    <source>
        <dbReference type="Proteomes" id="UP001597180"/>
    </source>
</evidence>
<feature type="chain" id="PRO_5047501982" evidence="1">
    <location>
        <begin position="26"/>
        <end position="244"/>
    </location>
</feature>
<dbReference type="Gene3D" id="1.25.40.20">
    <property type="entry name" value="Ankyrin repeat-containing domain"/>
    <property type="match status" value="1"/>
</dbReference>
<dbReference type="SMART" id="SM00248">
    <property type="entry name" value="ANK"/>
    <property type="match status" value="2"/>
</dbReference>
<dbReference type="Pfam" id="PF12796">
    <property type="entry name" value="Ank_2"/>
    <property type="match status" value="1"/>
</dbReference>
<keyword evidence="4" id="KW-1185">Reference proteome</keyword>
<accession>A0ABW3UIM9</accession>
<name>A0ABW3UIM9_9BACL</name>
<dbReference type="InterPro" id="IPR002110">
    <property type="entry name" value="Ankyrin_rpt"/>
</dbReference>
<dbReference type="InterPro" id="IPR036770">
    <property type="entry name" value="Ankyrin_rpt-contain_sf"/>
</dbReference>
<dbReference type="Pfam" id="PF07833">
    <property type="entry name" value="Cu_amine_oxidN1"/>
    <property type="match status" value="1"/>
</dbReference>
<dbReference type="RefSeq" id="WP_345595418.1">
    <property type="nucleotide sequence ID" value="NZ_BAABJG010000063.1"/>
</dbReference>
<organism evidence="3 4">
    <name type="scientific">Paenibacillus vulneris</name>
    <dbReference type="NCBI Taxonomy" id="1133364"/>
    <lineage>
        <taxon>Bacteria</taxon>
        <taxon>Bacillati</taxon>
        <taxon>Bacillota</taxon>
        <taxon>Bacilli</taxon>
        <taxon>Bacillales</taxon>
        <taxon>Paenibacillaceae</taxon>
        <taxon>Paenibacillus</taxon>
    </lineage>
</organism>
<dbReference type="SUPFAM" id="SSF48403">
    <property type="entry name" value="Ankyrin repeat"/>
    <property type="match status" value="1"/>
</dbReference>
<evidence type="ECO:0000256" key="1">
    <source>
        <dbReference type="SAM" id="SignalP"/>
    </source>
</evidence>
<comment type="caution">
    <text evidence="3">The sequence shown here is derived from an EMBL/GenBank/DDBJ whole genome shotgun (WGS) entry which is preliminary data.</text>
</comment>
<dbReference type="Proteomes" id="UP001597180">
    <property type="component" value="Unassembled WGS sequence"/>
</dbReference>